<evidence type="ECO:0008006" key="3">
    <source>
        <dbReference type="Google" id="ProtNLM"/>
    </source>
</evidence>
<dbReference type="Gene3D" id="2.60.120.260">
    <property type="entry name" value="Galactose-binding domain-like"/>
    <property type="match status" value="1"/>
</dbReference>
<evidence type="ECO:0000313" key="2">
    <source>
        <dbReference type="Proteomes" id="UP000183223"/>
    </source>
</evidence>
<organism evidence="1 2">
    <name type="scientific">Photorhabdus luminescens</name>
    <name type="common">Xenorhabdus luminescens</name>
    <dbReference type="NCBI Taxonomy" id="29488"/>
    <lineage>
        <taxon>Bacteria</taxon>
        <taxon>Pseudomonadati</taxon>
        <taxon>Pseudomonadota</taxon>
        <taxon>Gammaproteobacteria</taxon>
        <taxon>Enterobacterales</taxon>
        <taxon>Morganellaceae</taxon>
        <taxon>Photorhabdus</taxon>
    </lineage>
</organism>
<dbReference type="Proteomes" id="UP000183223">
    <property type="component" value="Unassembled WGS sequence"/>
</dbReference>
<evidence type="ECO:0000313" key="1">
    <source>
        <dbReference type="EMBL" id="SCZ73565.1"/>
    </source>
</evidence>
<keyword evidence="2" id="KW-1185">Reference proteome</keyword>
<dbReference type="AlphaFoldDB" id="A0A1G5RHJ6"/>
<accession>A0A1G5RHJ6</accession>
<proteinExistence type="predicted"/>
<gene>
    <name evidence="1" type="ORF">SAMN02982990_04303</name>
</gene>
<dbReference type="RefSeq" id="WP_049585694.1">
    <property type="nucleotide sequence ID" value="NZ_CAWQXX010000059.1"/>
</dbReference>
<name>A0A1G5RHJ6_PHOLU</name>
<reference evidence="2" key="1">
    <citation type="submission" date="2016-10" db="EMBL/GenBank/DDBJ databases">
        <authorList>
            <person name="Varghese N."/>
            <person name="Submissions S."/>
        </authorList>
    </citation>
    <scope>NUCLEOTIDE SEQUENCE [LARGE SCALE GENOMIC DNA]</scope>
    <source>
        <strain evidence="2">ATCC 29999</strain>
    </source>
</reference>
<dbReference type="OrthoDB" id="6461718at2"/>
<protein>
    <recommendedName>
        <fullName evidence="3">CBM-cenC domain-containing protein</fullName>
    </recommendedName>
</protein>
<dbReference type="EMBL" id="FMWJ01000037">
    <property type="protein sequence ID" value="SCZ73565.1"/>
    <property type="molecule type" value="Genomic_DNA"/>
</dbReference>
<dbReference type="GeneID" id="45658550"/>
<sequence length="161" mass="18117">MNIKKMLHSADYSDAKNANKELINGSFNEGYHGWRIPAPETVEILSENSINFLSIQNYSSSGVIDQIITGLEPNVKYRLTGTARLSTQQIPQRALPAYFGLQNRTFGPESFIVNSFNFTTGSVELNTDEEGLLRVYMLKDQFIELPEEATADFTGFILERV</sequence>